<keyword evidence="2" id="KW-1185">Reference proteome</keyword>
<evidence type="ECO:0000313" key="2">
    <source>
        <dbReference type="Proteomes" id="UP001058074"/>
    </source>
</evidence>
<accession>A0ACB5RGV3</accession>
<dbReference type="Proteomes" id="UP001058074">
    <property type="component" value="Unassembled WGS sequence"/>
</dbReference>
<reference evidence="1" key="1">
    <citation type="journal article" date="2025" name="Int. J. Syst. Evol. Microbiol.">
        <title>Inconstantimicrobium mannanitabidum sp. nov., a novel member of the family Clostridiaceae isolated from anoxic soil under the treatment of reductive soil disinfestation.</title>
        <authorList>
            <person name="Ueki A."/>
            <person name="Tonouchi A."/>
            <person name="Honma S."/>
            <person name="Kaku N."/>
            <person name="Ueki K."/>
        </authorList>
    </citation>
    <scope>NUCLEOTIDE SEQUENCE</scope>
    <source>
        <strain evidence="1">TW13</strain>
    </source>
</reference>
<gene>
    <name evidence="1" type="ORF">rsdtw13_35590</name>
</gene>
<sequence length="82" mass="9408">MSEYKMDINGMIGLSDYSNIHDYISIIDRNDNFTITLDDSAKISLDIIQSILKDSKFSITSEGVDNQGKYYMSLHKSKYDEL</sequence>
<organism evidence="1 2">
    <name type="scientific">Inconstantimicrobium mannanitabidum</name>
    <dbReference type="NCBI Taxonomy" id="1604901"/>
    <lineage>
        <taxon>Bacteria</taxon>
        <taxon>Bacillati</taxon>
        <taxon>Bacillota</taxon>
        <taxon>Clostridia</taxon>
        <taxon>Eubacteriales</taxon>
        <taxon>Clostridiaceae</taxon>
        <taxon>Inconstantimicrobium</taxon>
    </lineage>
</organism>
<protein>
    <submittedName>
        <fullName evidence="1">Uncharacterized protein</fullName>
    </submittedName>
</protein>
<comment type="caution">
    <text evidence="1">The sequence shown here is derived from an EMBL/GenBank/DDBJ whole genome shotgun (WGS) entry which is preliminary data.</text>
</comment>
<name>A0ACB5RGV3_9CLOT</name>
<proteinExistence type="predicted"/>
<dbReference type="EMBL" id="BROD01000001">
    <property type="protein sequence ID" value="GKX68301.1"/>
    <property type="molecule type" value="Genomic_DNA"/>
</dbReference>
<evidence type="ECO:0000313" key="1">
    <source>
        <dbReference type="EMBL" id="GKX68301.1"/>
    </source>
</evidence>